<dbReference type="PANTHER" id="PTHR48228">
    <property type="entry name" value="SUCCINYL-COA--D-CITRAMALATE COA-TRANSFERASE"/>
    <property type="match status" value="1"/>
</dbReference>
<protein>
    <submittedName>
        <fullName evidence="4 5">Alpha-methylacyl-CoA racemase isoform X1</fullName>
    </submittedName>
    <submittedName>
        <fullName evidence="6 7">Alpha-methylacyl-CoA racemase isoform X2</fullName>
    </submittedName>
</protein>
<evidence type="ECO:0000313" key="4">
    <source>
        <dbReference type="RefSeq" id="XP_013415868.1"/>
    </source>
</evidence>
<evidence type="ECO:0000256" key="1">
    <source>
        <dbReference type="ARBA" id="ARBA00008383"/>
    </source>
</evidence>
<organism evidence="3 4">
    <name type="scientific">Lingula anatina</name>
    <name type="common">Brachiopod</name>
    <name type="synonym">Lingula unguis</name>
    <dbReference type="NCBI Taxonomy" id="7574"/>
    <lineage>
        <taxon>Eukaryota</taxon>
        <taxon>Metazoa</taxon>
        <taxon>Spiralia</taxon>
        <taxon>Lophotrochozoa</taxon>
        <taxon>Brachiopoda</taxon>
        <taxon>Linguliformea</taxon>
        <taxon>Lingulata</taxon>
        <taxon>Lingulida</taxon>
        <taxon>Linguloidea</taxon>
        <taxon>Lingulidae</taxon>
        <taxon>Lingula</taxon>
    </lineage>
</organism>
<name>A0A1S3JZQ2_LINAN</name>
<dbReference type="STRING" id="7574.A0A1S3JZQ2"/>
<reference evidence="4 5" key="1">
    <citation type="submission" date="2025-04" db="UniProtKB">
        <authorList>
            <consortium name="RefSeq"/>
        </authorList>
    </citation>
    <scope>IDENTIFICATION</scope>
    <source>
        <tissue evidence="4 5">Gonads</tissue>
    </source>
</reference>
<evidence type="ECO:0000313" key="5">
    <source>
        <dbReference type="RefSeq" id="XP_013415869.1"/>
    </source>
</evidence>
<sequence length="381" mass="41239">MTALNGIKVIELAGLAPGPFCGMILADFGAKVIRVDRIKAPQDASQLGRGKLSIAVNLKKTEGVAVVRKLCKSADVLIEPFRAGVMEKLGLGPKILLADNPSLVYARLTGFGQSGPYAQMAGHDINYLAVAGVLSTLGRKDQNPTPPVNILADMAGGGMTCALGITMALLERNKSGLGQVIDSNMVEGSAYLSSFLWKTQDNQWIWNKPRGGNVLDSGAHFYDTYKTKDGLYMAVGAIEPQFYSKFIEGLGLSSDSNEQYSDWDEMKEKIAKIFATKTRDEWCQIFDGTDACVTPVLGLEEAASNPHNKSKQTFLSSPNGKSEPIPAPRLSRTPGMPSSTSQPHIGEHTRQVLYDAGYSEKEVDQLENSEAVECHKHQSKL</sequence>
<dbReference type="RefSeq" id="XP_013415869.1">
    <property type="nucleotide sequence ID" value="XM_013560415.1"/>
</dbReference>
<comment type="similarity">
    <text evidence="1">Belongs to the CoA-transferase III family.</text>
</comment>
<dbReference type="OrthoDB" id="16747at2759"/>
<dbReference type="InterPro" id="IPR003673">
    <property type="entry name" value="CoA-Trfase_fam_III"/>
</dbReference>
<dbReference type="GO" id="GO:0008206">
    <property type="term" value="P:bile acid metabolic process"/>
    <property type="evidence" value="ECO:0007669"/>
    <property type="project" value="TreeGrafter"/>
</dbReference>
<dbReference type="Pfam" id="PF02515">
    <property type="entry name" value="CoA_transf_3"/>
    <property type="match status" value="1"/>
</dbReference>
<dbReference type="GO" id="GO:0005739">
    <property type="term" value="C:mitochondrion"/>
    <property type="evidence" value="ECO:0007669"/>
    <property type="project" value="TreeGrafter"/>
</dbReference>
<dbReference type="RefSeq" id="XP_013415871.1">
    <property type="nucleotide sequence ID" value="XM_013560417.2"/>
</dbReference>
<dbReference type="KEGG" id="lak:106177588"/>
<dbReference type="GeneID" id="106177588"/>
<dbReference type="PANTHER" id="PTHR48228:SF5">
    <property type="entry name" value="ALPHA-METHYLACYL-COA RACEMASE"/>
    <property type="match status" value="1"/>
</dbReference>
<accession>A0A1S3JZQ2</accession>
<dbReference type="InterPro" id="IPR050509">
    <property type="entry name" value="CoA-transferase_III"/>
</dbReference>
<dbReference type="RefSeq" id="XP_013415868.1">
    <property type="nucleotide sequence ID" value="XM_013560414.1"/>
</dbReference>
<keyword evidence="3" id="KW-1185">Reference proteome</keyword>
<evidence type="ECO:0000313" key="7">
    <source>
        <dbReference type="RefSeq" id="XP_023933152.1"/>
    </source>
</evidence>
<gene>
    <name evidence="4 5 6 7" type="primary">LOC106177588</name>
</gene>
<feature type="compositionally biased region" description="Basic and acidic residues" evidence="2">
    <location>
        <begin position="372"/>
        <end position="381"/>
    </location>
</feature>
<evidence type="ECO:0000256" key="2">
    <source>
        <dbReference type="SAM" id="MobiDB-lite"/>
    </source>
</evidence>
<proteinExistence type="inferred from homology"/>
<feature type="compositionally biased region" description="Polar residues" evidence="2">
    <location>
        <begin position="305"/>
        <end position="320"/>
    </location>
</feature>
<dbReference type="Proteomes" id="UP000085678">
    <property type="component" value="Unplaced"/>
</dbReference>
<dbReference type="InterPro" id="IPR044855">
    <property type="entry name" value="CoA-Trfase_III_dom3_sf"/>
</dbReference>
<evidence type="ECO:0000313" key="6">
    <source>
        <dbReference type="RefSeq" id="XP_013415871.1"/>
    </source>
</evidence>
<dbReference type="Gene3D" id="3.30.1540.10">
    <property type="entry name" value="formyl-coa transferase, domain 3"/>
    <property type="match status" value="1"/>
</dbReference>
<dbReference type="GO" id="GO:0008111">
    <property type="term" value="F:alpha-methylacyl-CoA racemase activity"/>
    <property type="evidence" value="ECO:0007669"/>
    <property type="project" value="TreeGrafter"/>
</dbReference>
<dbReference type="SUPFAM" id="SSF89796">
    <property type="entry name" value="CoA-transferase family III (CaiB/BaiF)"/>
    <property type="match status" value="1"/>
</dbReference>
<dbReference type="AlphaFoldDB" id="A0A1S3JZQ2"/>
<feature type="region of interest" description="Disordered" evidence="2">
    <location>
        <begin position="303"/>
        <end position="381"/>
    </location>
</feature>
<dbReference type="RefSeq" id="XP_023933152.1">
    <property type="nucleotide sequence ID" value="XM_024077384.1"/>
</dbReference>
<evidence type="ECO:0000313" key="3">
    <source>
        <dbReference type="Proteomes" id="UP000085678"/>
    </source>
</evidence>
<dbReference type="InterPro" id="IPR023606">
    <property type="entry name" value="CoA-Trfase_III_dom_1_sf"/>
</dbReference>
<dbReference type="Gene3D" id="3.40.50.10540">
    <property type="entry name" value="Crotonobetainyl-coa:carnitine coa-transferase, domain 1"/>
    <property type="match status" value="1"/>
</dbReference>